<feature type="compositionally biased region" description="Low complexity" evidence="1">
    <location>
        <begin position="33"/>
        <end position="43"/>
    </location>
</feature>
<feature type="compositionally biased region" description="Basic and acidic residues" evidence="1">
    <location>
        <begin position="232"/>
        <end position="242"/>
    </location>
</feature>
<feature type="region of interest" description="Disordered" evidence="1">
    <location>
        <begin position="189"/>
        <end position="250"/>
    </location>
</feature>
<name>A0A9W6UAV4_9STRA</name>
<protein>
    <submittedName>
        <fullName evidence="2">Unnamed protein product</fullName>
    </submittedName>
</protein>
<evidence type="ECO:0000256" key="1">
    <source>
        <dbReference type="SAM" id="MobiDB-lite"/>
    </source>
</evidence>
<organism evidence="2 3">
    <name type="scientific">Phytophthora fragariaefolia</name>
    <dbReference type="NCBI Taxonomy" id="1490495"/>
    <lineage>
        <taxon>Eukaryota</taxon>
        <taxon>Sar</taxon>
        <taxon>Stramenopiles</taxon>
        <taxon>Oomycota</taxon>
        <taxon>Peronosporomycetes</taxon>
        <taxon>Peronosporales</taxon>
        <taxon>Peronosporaceae</taxon>
        <taxon>Phytophthora</taxon>
    </lineage>
</organism>
<accession>A0A9W6UAV4</accession>
<sequence>MTTTTAAVQQKPAASVTLQADDGTVTLEGSEISSASGTTPLGSASGGLGSATMEQPGGGGGGGRRSGSAGKIGGEQPSGTNPTMRNGDGSQRDNDHNSSAIDLTARDGSGTRGAGAVRPPMQAPGHPRQTTQRERERAARSGATHVRGHRPKALDEVLNVAIPQVGDYGEGYGIGVEEAMSAWDAREAARGRGPLATPRSAAGGHEKSAVGSSSWSVVTGYDSGWGVAPKPPRYESEGRLVEAGKASTGE</sequence>
<proteinExistence type="predicted"/>
<feature type="region of interest" description="Disordered" evidence="1">
    <location>
        <begin position="1"/>
        <end position="152"/>
    </location>
</feature>
<gene>
    <name evidence="2" type="ORF">Pfra01_000628200</name>
</gene>
<dbReference type="Proteomes" id="UP001165121">
    <property type="component" value="Unassembled WGS sequence"/>
</dbReference>
<dbReference type="OrthoDB" id="114311at2759"/>
<comment type="caution">
    <text evidence="2">The sequence shown here is derived from an EMBL/GenBank/DDBJ whole genome shotgun (WGS) entry which is preliminary data.</text>
</comment>
<evidence type="ECO:0000313" key="2">
    <source>
        <dbReference type="EMBL" id="GMF29386.1"/>
    </source>
</evidence>
<reference evidence="2" key="1">
    <citation type="submission" date="2023-04" db="EMBL/GenBank/DDBJ databases">
        <title>Phytophthora fragariaefolia NBRC 109709.</title>
        <authorList>
            <person name="Ichikawa N."/>
            <person name="Sato H."/>
            <person name="Tonouchi N."/>
        </authorList>
    </citation>
    <scope>NUCLEOTIDE SEQUENCE</scope>
    <source>
        <strain evidence="2">NBRC 109709</strain>
    </source>
</reference>
<evidence type="ECO:0000313" key="3">
    <source>
        <dbReference type="Proteomes" id="UP001165121"/>
    </source>
</evidence>
<dbReference type="EMBL" id="BSXT01000528">
    <property type="protein sequence ID" value="GMF29386.1"/>
    <property type="molecule type" value="Genomic_DNA"/>
</dbReference>
<keyword evidence="3" id="KW-1185">Reference proteome</keyword>
<dbReference type="AlphaFoldDB" id="A0A9W6UAV4"/>
<feature type="compositionally biased region" description="Gly residues" evidence="1">
    <location>
        <begin position="56"/>
        <end position="73"/>
    </location>
</feature>